<keyword evidence="3" id="KW-1185">Reference proteome</keyword>
<proteinExistence type="predicted"/>
<dbReference type="RefSeq" id="WP_057818887.1">
    <property type="nucleotide sequence ID" value="NZ_AZEC01000003.1"/>
</dbReference>
<evidence type="ECO:0000256" key="1">
    <source>
        <dbReference type="SAM" id="Phobius"/>
    </source>
</evidence>
<gene>
    <name evidence="2" type="ORF">FD09_GL001942</name>
</gene>
<name>A0A0R1N7T5_9LACO</name>
<keyword evidence="1" id="KW-0812">Transmembrane</keyword>
<sequence>MESNQIGWFAASAVLGVASLISAIIVANPAYRGFTILLAGLIAMFLSTVLYSLYLTKEKHQRRLVLTLLGSVVGALILIYLVVIP</sequence>
<dbReference type="AlphaFoldDB" id="A0A0R1N7T5"/>
<feature type="transmembrane region" description="Helical" evidence="1">
    <location>
        <begin position="7"/>
        <end position="27"/>
    </location>
</feature>
<evidence type="ECO:0000313" key="2">
    <source>
        <dbReference type="EMBL" id="KRL13909.1"/>
    </source>
</evidence>
<protein>
    <submittedName>
        <fullName evidence="2">Uncharacterized protein</fullName>
    </submittedName>
</protein>
<dbReference type="EMBL" id="AZEC01000003">
    <property type="protein sequence ID" value="KRL13909.1"/>
    <property type="molecule type" value="Genomic_DNA"/>
</dbReference>
<dbReference type="STRING" id="1423792.FD09_GL001942"/>
<keyword evidence="1" id="KW-0472">Membrane</keyword>
<accession>A0A0R1N7T5</accession>
<feature type="transmembrane region" description="Helical" evidence="1">
    <location>
        <begin position="65"/>
        <end position="84"/>
    </location>
</feature>
<evidence type="ECO:0000313" key="3">
    <source>
        <dbReference type="Proteomes" id="UP000051330"/>
    </source>
</evidence>
<dbReference type="OrthoDB" id="2327958at2"/>
<keyword evidence="1" id="KW-1133">Transmembrane helix</keyword>
<dbReference type="Proteomes" id="UP000051330">
    <property type="component" value="Unassembled WGS sequence"/>
</dbReference>
<reference evidence="2 3" key="1">
    <citation type="journal article" date="2015" name="Genome Announc.">
        <title>Expanding the biotechnology potential of lactobacilli through comparative genomics of 213 strains and associated genera.</title>
        <authorList>
            <person name="Sun Z."/>
            <person name="Harris H.M."/>
            <person name="McCann A."/>
            <person name="Guo C."/>
            <person name="Argimon S."/>
            <person name="Zhang W."/>
            <person name="Yang X."/>
            <person name="Jeffery I.B."/>
            <person name="Cooney J.C."/>
            <person name="Kagawa T.F."/>
            <person name="Liu W."/>
            <person name="Song Y."/>
            <person name="Salvetti E."/>
            <person name="Wrobel A."/>
            <person name="Rasinkangas P."/>
            <person name="Parkhill J."/>
            <person name="Rea M.C."/>
            <person name="O'Sullivan O."/>
            <person name="Ritari J."/>
            <person name="Douillard F.P."/>
            <person name="Paul Ross R."/>
            <person name="Yang R."/>
            <person name="Briner A.E."/>
            <person name="Felis G.E."/>
            <person name="de Vos W.M."/>
            <person name="Barrangou R."/>
            <person name="Klaenhammer T.R."/>
            <person name="Caufield P.W."/>
            <person name="Cui Y."/>
            <person name="Zhang H."/>
            <person name="O'Toole P.W."/>
        </authorList>
    </citation>
    <scope>NUCLEOTIDE SEQUENCE [LARGE SCALE GENOMIC DNA]</scope>
    <source>
        <strain evidence="2 3">DSM 12744</strain>
    </source>
</reference>
<comment type="caution">
    <text evidence="2">The sequence shown here is derived from an EMBL/GenBank/DDBJ whole genome shotgun (WGS) entry which is preliminary data.</text>
</comment>
<organism evidence="2 3">
    <name type="scientific">Schleiferilactobacillus perolens DSM 12744</name>
    <dbReference type="NCBI Taxonomy" id="1423792"/>
    <lineage>
        <taxon>Bacteria</taxon>
        <taxon>Bacillati</taxon>
        <taxon>Bacillota</taxon>
        <taxon>Bacilli</taxon>
        <taxon>Lactobacillales</taxon>
        <taxon>Lactobacillaceae</taxon>
        <taxon>Schleiferilactobacillus</taxon>
    </lineage>
</organism>
<feature type="transmembrane region" description="Helical" evidence="1">
    <location>
        <begin position="33"/>
        <end position="53"/>
    </location>
</feature>